<dbReference type="GO" id="GO:0005337">
    <property type="term" value="F:nucleoside transmembrane transporter activity"/>
    <property type="evidence" value="ECO:0007669"/>
    <property type="project" value="InterPro"/>
</dbReference>
<feature type="region of interest" description="Disordered" evidence="7">
    <location>
        <begin position="1"/>
        <end position="28"/>
    </location>
</feature>
<feature type="transmembrane region" description="Helical" evidence="8">
    <location>
        <begin position="104"/>
        <end position="125"/>
    </location>
</feature>
<gene>
    <name evidence="12" type="ORF">CSOL1703_00018086</name>
</gene>
<feature type="domain" description="Nucleoside transporter/FeoB GTPase Gate" evidence="11">
    <location>
        <begin position="270"/>
        <end position="367"/>
    </location>
</feature>
<feature type="transmembrane region" description="Helical" evidence="8">
    <location>
        <begin position="374"/>
        <end position="393"/>
    </location>
</feature>
<evidence type="ECO:0000256" key="2">
    <source>
        <dbReference type="ARBA" id="ARBA00009033"/>
    </source>
</evidence>
<keyword evidence="3" id="KW-1003">Cell membrane</keyword>
<keyword evidence="13" id="KW-1185">Reference proteome</keyword>
<dbReference type="PANTHER" id="PTHR10590">
    <property type="entry name" value="SODIUM/NUCLEOSIDE COTRANSPORTER"/>
    <property type="match status" value="1"/>
</dbReference>
<feature type="transmembrane region" description="Helical" evidence="8">
    <location>
        <begin position="432"/>
        <end position="454"/>
    </location>
</feature>
<evidence type="ECO:0000259" key="9">
    <source>
        <dbReference type="Pfam" id="PF01773"/>
    </source>
</evidence>
<dbReference type="GO" id="GO:0005886">
    <property type="term" value="C:plasma membrane"/>
    <property type="evidence" value="ECO:0007669"/>
    <property type="project" value="UniProtKB-SubCell"/>
</dbReference>
<keyword evidence="4 8" id="KW-0812">Transmembrane</keyword>
<accession>A0A9P0EMS7</accession>
<evidence type="ECO:0000256" key="7">
    <source>
        <dbReference type="SAM" id="MobiDB-lite"/>
    </source>
</evidence>
<evidence type="ECO:0000256" key="1">
    <source>
        <dbReference type="ARBA" id="ARBA00004651"/>
    </source>
</evidence>
<evidence type="ECO:0000313" key="12">
    <source>
        <dbReference type="EMBL" id="CAH0056961.1"/>
    </source>
</evidence>
<feature type="transmembrane region" description="Helical" evidence="8">
    <location>
        <begin position="303"/>
        <end position="325"/>
    </location>
</feature>
<dbReference type="InterPro" id="IPR011657">
    <property type="entry name" value="CNT_C_dom"/>
</dbReference>
<evidence type="ECO:0000259" key="11">
    <source>
        <dbReference type="Pfam" id="PF07670"/>
    </source>
</evidence>
<evidence type="ECO:0000256" key="5">
    <source>
        <dbReference type="ARBA" id="ARBA00022989"/>
    </source>
</evidence>
<dbReference type="InterPro" id="IPR008276">
    <property type="entry name" value="C_nuclsd_transpt"/>
</dbReference>
<feature type="transmembrane region" description="Helical" evidence="8">
    <location>
        <begin position="78"/>
        <end position="97"/>
    </location>
</feature>
<organism evidence="12 13">
    <name type="scientific">Clonostachys solani</name>
    <dbReference type="NCBI Taxonomy" id="160281"/>
    <lineage>
        <taxon>Eukaryota</taxon>
        <taxon>Fungi</taxon>
        <taxon>Dikarya</taxon>
        <taxon>Ascomycota</taxon>
        <taxon>Pezizomycotina</taxon>
        <taxon>Sordariomycetes</taxon>
        <taxon>Hypocreomycetidae</taxon>
        <taxon>Hypocreales</taxon>
        <taxon>Bionectriaceae</taxon>
        <taxon>Clonostachys</taxon>
    </lineage>
</organism>
<dbReference type="EMBL" id="CABFOC020000068">
    <property type="protein sequence ID" value="CAH0056961.1"/>
    <property type="molecule type" value="Genomic_DNA"/>
</dbReference>
<feature type="domain" description="Concentrative nucleoside transporter C-terminal" evidence="10">
    <location>
        <begin position="483"/>
        <end position="566"/>
    </location>
</feature>
<sequence length="576" mass="63161">MEPPRDPQPGDTSQQTLDSHPIHPDIHKASDGAISKKSIAEEHVDVSLGEPSAIDDPNQDRGGGKSRAIGRFYSKYRLGFHILFWMVWTAWWIHGLVFHRSDALGWLIPFLLYLAVTLRFIFWWIPIETFWAPVRVAWAYTFRRVYDVIPSKFRQPAAAAFTVAVFLTATFIPAETGVNTRPSRAISLFGLVVMIAGLYATSRDRKRIQWHTVIGGMLTQFVIALFVLKTKPGYDIFAFISSMARTLLTFASDGVVFLTSESVASLPWFLIGVVPPIIFFVSLVTLLYHFGILQWFIKKLGRFFFWILRVSGAEAVVAASTPFVGQGESAMLIRPFIPYLTHAEIHQVMTCGFATISGSMLVAYIGLGLNPQALVSSCIMSIPASLAISKMRYPETEEPLTSGYIVVPEVEEDKASNALHDFANGAWLGLKIAGMIVTTLLCIISFVALVNGFLTWISHVSRRLAPWSPVPGSSSFRRTPRLKIVANEFVAFSALSHDEPFISMNSRTRLLATYACCGFGNIGSLGTQIGVLSQIAPGRSGAISRVAVSALVSGIIATLTSASVAGMLLTDDAMIG</sequence>
<reference evidence="13" key="1">
    <citation type="submission" date="2019-06" db="EMBL/GenBank/DDBJ databases">
        <authorList>
            <person name="Broberg M."/>
        </authorList>
    </citation>
    <scope>NUCLEOTIDE SEQUENCE [LARGE SCALE GENOMIC DNA]</scope>
</reference>
<dbReference type="Pfam" id="PF07662">
    <property type="entry name" value="Nucleos_tra2_C"/>
    <property type="match status" value="2"/>
</dbReference>
<dbReference type="InterPro" id="IPR011642">
    <property type="entry name" value="Gate_dom"/>
</dbReference>
<comment type="similarity">
    <text evidence="2">Belongs to the concentrative nucleoside transporter (CNT) (TC 2.A.41) family.</text>
</comment>
<dbReference type="Proteomes" id="UP000775872">
    <property type="component" value="Unassembled WGS sequence"/>
</dbReference>
<feature type="transmembrane region" description="Helical" evidence="8">
    <location>
        <begin position="266"/>
        <end position="291"/>
    </location>
</feature>
<feature type="transmembrane region" description="Helical" evidence="8">
    <location>
        <begin position="185"/>
        <end position="202"/>
    </location>
</feature>
<dbReference type="GO" id="GO:0015293">
    <property type="term" value="F:symporter activity"/>
    <property type="evidence" value="ECO:0007669"/>
    <property type="project" value="TreeGrafter"/>
</dbReference>
<feature type="transmembrane region" description="Helical" evidence="8">
    <location>
        <begin position="208"/>
        <end position="228"/>
    </location>
</feature>
<keyword evidence="5 8" id="KW-1133">Transmembrane helix</keyword>
<feature type="transmembrane region" description="Helical" evidence="8">
    <location>
        <begin position="345"/>
        <end position="367"/>
    </location>
</feature>
<feature type="transmembrane region" description="Helical" evidence="8">
    <location>
        <begin position="546"/>
        <end position="569"/>
    </location>
</feature>
<name>A0A9P0EMS7_9HYPO</name>
<dbReference type="PANTHER" id="PTHR10590:SF4">
    <property type="entry name" value="SOLUTE CARRIER FAMILY 28 MEMBER 3"/>
    <property type="match status" value="1"/>
</dbReference>
<comment type="subcellular location">
    <subcellularLocation>
        <location evidence="1">Cell membrane</location>
        <topology evidence="1">Multi-pass membrane protein</topology>
    </subcellularLocation>
</comment>
<evidence type="ECO:0000259" key="10">
    <source>
        <dbReference type="Pfam" id="PF07662"/>
    </source>
</evidence>
<dbReference type="AlphaFoldDB" id="A0A9P0EMS7"/>
<evidence type="ECO:0000313" key="13">
    <source>
        <dbReference type="Proteomes" id="UP000775872"/>
    </source>
</evidence>
<evidence type="ECO:0000256" key="4">
    <source>
        <dbReference type="ARBA" id="ARBA00022692"/>
    </source>
</evidence>
<dbReference type="OrthoDB" id="6075923at2759"/>
<proteinExistence type="inferred from homology"/>
<dbReference type="Pfam" id="PF01773">
    <property type="entry name" value="Nucleos_tra2_N"/>
    <property type="match status" value="1"/>
</dbReference>
<dbReference type="InterPro" id="IPR002668">
    <property type="entry name" value="CNT_N_dom"/>
</dbReference>
<feature type="transmembrane region" description="Helical" evidence="8">
    <location>
        <begin position="153"/>
        <end position="173"/>
    </location>
</feature>
<feature type="domain" description="Concentrative nucleoside transporter C-terminal" evidence="10">
    <location>
        <begin position="374"/>
        <end position="460"/>
    </location>
</feature>
<evidence type="ECO:0008006" key="14">
    <source>
        <dbReference type="Google" id="ProtNLM"/>
    </source>
</evidence>
<reference evidence="12 13" key="2">
    <citation type="submission" date="2021-10" db="EMBL/GenBank/DDBJ databases">
        <authorList>
            <person name="Piombo E."/>
        </authorList>
    </citation>
    <scope>NUCLEOTIDE SEQUENCE [LARGE SCALE GENOMIC DNA]</scope>
</reference>
<protein>
    <recommendedName>
        <fullName evidence="14">Solute carrier family 28 member 3</fullName>
    </recommendedName>
</protein>
<feature type="domain" description="Concentrative nucleoside transporter N-terminal" evidence="9">
    <location>
        <begin position="189"/>
        <end position="260"/>
    </location>
</feature>
<comment type="caution">
    <text evidence="12">The sequence shown here is derived from an EMBL/GenBank/DDBJ whole genome shotgun (WGS) entry which is preliminary data.</text>
</comment>
<keyword evidence="6 8" id="KW-0472">Membrane</keyword>
<feature type="transmembrane region" description="Helical" evidence="8">
    <location>
        <begin position="237"/>
        <end position="260"/>
    </location>
</feature>
<evidence type="ECO:0000256" key="8">
    <source>
        <dbReference type="SAM" id="Phobius"/>
    </source>
</evidence>
<dbReference type="Pfam" id="PF07670">
    <property type="entry name" value="Gate"/>
    <property type="match status" value="1"/>
</dbReference>
<evidence type="ECO:0000256" key="6">
    <source>
        <dbReference type="ARBA" id="ARBA00023136"/>
    </source>
</evidence>
<evidence type="ECO:0000256" key="3">
    <source>
        <dbReference type="ARBA" id="ARBA00022475"/>
    </source>
</evidence>